<dbReference type="Proteomes" id="UP000722957">
    <property type="component" value="Unassembled WGS sequence"/>
</dbReference>
<protein>
    <submittedName>
        <fullName evidence="1">Oxidoreductase</fullName>
    </submittedName>
</protein>
<dbReference type="AlphaFoldDB" id="A0A241PUP3"/>
<comment type="caution">
    <text evidence="1">The sequence shown here is derived from an EMBL/GenBank/DDBJ whole genome shotgun (WGS) entry which is preliminary data.</text>
</comment>
<gene>
    <name evidence="1" type="ORF">EAY07_22200</name>
    <name evidence="2" type="ORF">ERJ77_05620</name>
</gene>
<dbReference type="EMBL" id="SCLC01000002">
    <property type="protein sequence ID" value="MBF4433979.1"/>
    <property type="molecule type" value="Genomic_DNA"/>
</dbReference>
<sequence length="40" mass="4583">MPEGVPMLEVNLLFTTSKRKLKTWAIIEVHHMYIGVANTI</sequence>
<dbReference type="EMBL" id="RDOM01000458">
    <property type="protein sequence ID" value="MBF4274666.1"/>
    <property type="molecule type" value="Genomic_DNA"/>
</dbReference>
<name>A0A241PUP3_VIBAN</name>
<reference evidence="1 3" key="1">
    <citation type="journal article" date="2021" name="PeerJ">
        <title>Analysis of 44 Vibrio anguillarum genomes reveals high genetic diversity.</title>
        <authorList>
            <person name="Hansen M.J."/>
            <person name="Dalsgaard I."/>
        </authorList>
    </citation>
    <scope>NUCLEOTIDE SEQUENCE [LARGE SCALE GENOMIC DNA]</scope>
    <source>
        <strain evidence="1 3">17-16730-2A</strain>
        <strain evidence="2">850617-1/1</strain>
    </source>
</reference>
<proteinExistence type="predicted"/>
<dbReference type="Proteomes" id="UP000786185">
    <property type="component" value="Unassembled WGS sequence"/>
</dbReference>
<organism evidence="1 3">
    <name type="scientific">Vibrio anguillarum</name>
    <name type="common">Listonella anguillarum</name>
    <dbReference type="NCBI Taxonomy" id="55601"/>
    <lineage>
        <taxon>Bacteria</taxon>
        <taxon>Pseudomonadati</taxon>
        <taxon>Pseudomonadota</taxon>
        <taxon>Gammaproteobacteria</taxon>
        <taxon>Vibrionales</taxon>
        <taxon>Vibrionaceae</taxon>
        <taxon>Vibrio</taxon>
    </lineage>
</organism>
<evidence type="ECO:0000313" key="3">
    <source>
        <dbReference type="Proteomes" id="UP000722957"/>
    </source>
</evidence>
<evidence type="ECO:0000313" key="1">
    <source>
        <dbReference type="EMBL" id="MBF4274666.1"/>
    </source>
</evidence>
<accession>A0A241PUP3</accession>
<evidence type="ECO:0000313" key="2">
    <source>
        <dbReference type="EMBL" id="MBF4433979.1"/>
    </source>
</evidence>